<name>A0A2W5NA34_RHOSU</name>
<dbReference type="InterPro" id="IPR005648">
    <property type="entry name" value="FlgD"/>
</dbReference>
<evidence type="ECO:0000256" key="4">
    <source>
        <dbReference type="ARBA" id="ARBA00024746"/>
    </source>
</evidence>
<evidence type="ECO:0000259" key="7">
    <source>
        <dbReference type="Pfam" id="PF13860"/>
    </source>
</evidence>
<dbReference type="GO" id="GO:0044781">
    <property type="term" value="P:bacterial-type flagellum organization"/>
    <property type="evidence" value="ECO:0007669"/>
    <property type="project" value="UniProtKB-UniRule"/>
</dbReference>
<keyword evidence="8" id="KW-0282">Flagellum</keyword>
<dbReference type="Pfam" id="PF03963">
    <property type="entry name" value="FlgD"/>
    <property type="match status" value="1"/>
</dbReference>
<dbReference type="Gene3D" id="2.30.30.910">
    <property type="match status" value="1"/>
</dbReference>
<proteinExistence type="inferred from homology"/>
<feature type="region of interest" description="Disordered" evidence="6">
    <location>
        <begin position="1"/>
        <end position="22"/>
    </location>
</feature>
<evidence type="ECO:0000256" key="5">
    <source>
        <dbReference type="RuleBase" id="RU362076"/>
    </source>
</evidence>
<organism evidence="8 9">
    <name type="scientific">Rhodovulum sulfidophilum</name>
    <name type="common">Rhodobacter sulfidophilus</name>
    <dbReference type="NCBI Taxonomy" id="35806"/>
    <lineage>
        <taxon>Bacteria</taxon>
        <taxon>Pseudomonadati</taxon>
        <taxon>Pseudomonadota</taxon>
        <taxon>Alphaproteobacteria</taxon>
        <taxon>Rhodobacterales</taxon>
        <taxon>Paracoccaceae</taxon>
        <taxon>Rhodovulum</taxon>
    </lineage>
</organism>
<dbReference type="EMBL" id="QFPW01000006">
    <property type="protein sequence ID" value="PZQ49884.1"/>
    <property type="molecule type" value="Genomic_DNA"/>
</dbReference>
<evidence type="ECO:0000256" key="1">
    <source>
        <dbReference type="ARBA" id="ARBA00010577"/>
    </source>
</evidence>
<protein>
    <recommendedName>
        <fullName evidence="2 5">Basal-body rod modification protein FlgD</fullName>
    </recommendedName>
</protein>
<dbReference type="Proteomes" id="UP000249185">
    <property type="component" value="Unassembled WGS sequence"/>
</dbReference>
<keyword evidence="3 5" id="KW-1005">Bacterial flagellum biogenesis</keyword>
<evidence type="ECO:0000313" key="8">
    <source>
        <dbReference type="EMBL" id="PZQ49884.1"/>
    </source>
</evidence>
<keyword evidence="8" id="KW-0969">Cilium</keyword>
<dbReference type="Gene3D" id="2.60.40.4070">
    <property type="match status" value="1"/>
</dbReference>
<evidence type="ECO:0000313" key="9">
    <source>
        <dbReference type="Proteomes" id="UP000249185"/>
    </source>
</evidence>
<evidence type="ECO:0000256" key="6">
    <source>
        <dbReference type="SAM" id="MobiDB-lite"/>
    </source>
</evidence>
<dbReference type="InterPro" id="IPR025965">
    <property type="entry name" value="FlgD/Vpr_Ig-like"/>
</dbReference>
<feature type="domain" description="FlgD/Vpr Ig-like" evidence="7">
    <location>
        <begin position="109"/>
        <end position="176"/>
    </location>
</feature>
<comment type="caution">
    <text evidence="8">The sequence shown here is derived from an EMBL/GenBank/DDBJ whole genome shotgun (WGS) entry which is preliminary data.</text>
</comment>
<evidence type="ECO:0000256" key="3">
    <source>
        <dbReference type="ARBA" id="ARBA00022795"/>
    </source>
</evidence>
<sequence length="226" mass="22654">MDVTPTSAATSRSASPAAAANGDGAATGALTADFDTFLKLLTTQLKYQDPLQPMESTEFVAQLASFSAVEQQIGANTRLDSILEALSGGAAEGFADWIGRSVRAPTSAAFDGAPVEVAVSPASGADRNLLVVRNAFGAEVARVAVAAGAEAATWDGTDASGATVASGNYGFALESYAGETLLATSPGEVYATVTEVRRAADGATELVLATGDTVAAADVTAVRDAD</sequence>
<dbReference type="AlphaFoldDB" id="A0A2W5NA34"/>
<evidence type="ECO:0000256" key="2">
    <source>
        <dbReference type="ARBA" id="ARBA00016013"/>
    </source>
</evidence>
<comment type="similarity">
    <text evidence="1 5">Belongs to the FlgD family.</text>
</comment>
<accession>A0A2W5NA34</accession>
<reference evidence="8 9" key="1">
    <citation type="submission" date="2017-08" db="EMBL/GenBank/DDBJ databases">
        <title>Infants hospitalized years apart are colonized by the same room-sourced microbial strains.</title>
        <authorList>
            <person name="Brooks B."/>
            <person name="Olm M.R."/>
            <person name="Firek B.A."/>
            <person name="Baker R."/>
            <person name="Thomas B.C."/>
            <person name="Morowitz M.J."/>
            <person name="Banfield J.F."/>
        </authorList>
    </citation>
    <scope>NUCLEOTIDE SEQUENCE [LARGE SCALE GENOMIC DNA]</scope>
    <source>
        <strain evidence="8">S2_005_002_R2_34</strain>
    </source>
</reference>
<keyword evidence="8" id="KW-0966">Cell projection</keyword>
<dbReference type="Pfam" id="PF13860">
    <property type="entry name" value="FlgD_ig"/>
    <property type="match status" value="1"/>
</dbReference>
<gene>
    <name evidence="8" type="primary">flgD</name>
    <name evidence="8" type="ORF">DI556_10545</name>
</gene>
<comment type="function">
    <text evidence="4 5">Required for flagellar hook formation. May act as a scaffolding protein.</text>
</comment>